<keyword evidence="4" id="KW-0602">Photosynthesis</keyword>
<dbReference type="GO" id="GO:0015979">
    <property type="term" value="P:photosynthesis"/>
    <property type="evidence" value="ECO:0007669"/>
    <property type="project" value="UniProtKB-KW"/>
</dbReference>
<feature type="chain" id="PRO_5013369162" description="protochlorophyllide reductase" evidence="8">
    <location>
        <begin position="20"/>
        <end position="387"/>
    </location>
</feature>
<dbReference type="SUPFAM" id="SSF51735">
    <property type="entry name" value="NAD(P)-binding Rossmann-fold domains"/>
    <property type="match status" value="1"/>
</dbReference>
<proteinExistence type="inferred from homology"/>
<evidence type="ECO:0000256" key="2">
    <source>
        <dbReference type="ARBA" id="ARBA00005821"/>
    </source>
</evidence>
<dbReference type="GO" id="GO:0016630">
    <property type="term" value="F:protochlorophyllide reductase activity"/>
    <property type="evidence" value="ECO:0007669"/>
    <property type="project" value="UniProtKB-EC"/>
</dbReference>
<dbReference type="EMBL" id="BDSP01000273">
    <property type="protein sequence ID" value="GAX28466.1"/>
    <property type="molecule type" value="Genomic_DNA"/>
</dbReference>
<dbReference type="InterPro" id="IPR002347">
    <property type="entry name" value="SDR_fam"/>
</dbReference>
<evidence type="ECO:0000256" key="8">
    <source>
        <dbReference type="SAM" id="SignalP"/>
    </source>
</evidence>
<evidence type="ECO:0000256" key="3">
    <source>
        <dbReference type="ARBA" id="ARBA00012006"/>
    </source>
</evidence>
<comment type="pathway">
    <text evidence="1">Porphyrin-containing compound metabolism; chlorophyll biosynthesis.</text>
</comment>
<name>A0A1Z5KQ94_FISSO</name>
<evidence type="ECO:0000256" key="7">
    <source>
        <dbReference type="ARBA" id="ARBA00023171"/>
    </source>
</evidence>
<dbReference type="GO" id="GO:0015995">
    <property type="term" value="P:chlorophyll biosynthetic process"/>
    <property type="evidence" value="ECO:0007669"/>
    <property type="project" value="UniProtKB-UniPathway"/>
</dbReference>
<evidence type="ECO:0000256" key="1">
    <source>
        <dbReference type="ARBA" id="ARBA00005173"/>
    </source>
</evidence>
<keyword evidence="5" id="KW-0521">NADP</keyword>
<dbReference type="PRINTS" id="PR00081">
    <property type="entry name" value="GDHRDH"/>
</dbReference>
<dbReference type="Pfam" id="PF00106">
    <property type="entry name" value="adh_short"/>
    <property type="match status" value="1"/>
</dbReference>
<keyword evidence="10" id="KW-1185">Reference proteome</keyword>
<sequence>MRLTLIFLAFLAAQGGCFTTRPYDVSSTVNRKTELFATRRDVLIQSSGLVLASLLSGKPAVAAAPSTILVTGANSGVGLEACKRLAQDGHDLILACRTMEKATAAANQLKPLGGGGAILPAECDLASLKSIDGFVNKLPGLLGSGAKIDAVCLNAGLSRNTAAKDCARTADGFELTVGTNHFGHFYLNHLVLPFVNPNGKIIVTASGVHDPESPGGAQGEPAGLGNLDGLARQGKSCEMIDGSPFNADKAYKDSKLCNVLFTRELQRRLEMNAITKGITVNCFNPGLIVGTGLFRDQNPIFTKVFDFAATDLFKVGETPDWGGGCLGYMTTVDTRGLFYSSAPGSSKYGDAAFGNQFQPFAISKEAQDDAKARLLWELSARELGISA</sequence>
<dbReference type="PANTHER" id="PTHR44419">
    <property type="entry name" value="PROTOCHLOROPHYLLIDE REDUCTASE C, CHLOROPLASTIC"/>
    <property type="match status" value="1"/>
</dbReference>
<accession>A0A1Z5KQ94</accession>
<evidence type="ECO:0000256" key="4">
    <source>
        <dbReference type="ARBA" id="ARBA00022531"/>
    </source>
</evidence>
<organism evidence="9 10">
    <name type="scientific">Fistulifera solaris</name>
    <name type="common">Oleaginous diatom</name>
    <dbReference type="NCBI Taxonomy" id="1519565"/>
    <lineage>
        <taxon>Eukaryota</taxon>
        <taxon>Sar</taxon>
        <taxon>Stramenopiles</taxon>
        <taxon>Ochrophyta</taxon>
        <taxon>Bacillariophyta</taxon>
        <taxon>Bacillariophyceae</taxon>
        <taxon>Bacillariophycidae</taxon>
        <taxon>Naviculales</taxon>
        <taxon>Naviculaceae</taxon>
        <taxon>Fistulifera</taxon>
    </lineage>
</organism>
<dbReference type="PANTHER" id="PTHR44419:SF19">
    <property type="entry name" value="PROTOCHLOROPHYLLIDE REDUCTASE A, CHLOROPLASTIC"/>
    <property type="match status" value="1"/>
</dbReference>
<dbReference type="OrthoDB" id="187748at2759"/>
<comment type="similarity">
    <text evidence="2">Belongs to the short-chain dehydrogenases/reductases (SDR) family. POR subfamily.</text>
</comment>
<keyword evidence="6 9" id="KW-0560">Oxidoreductase</keyword>
<keyword evidence="8" id="KW-0732">Signal</keyword>
<feature type="signal peptide" evidence="8">
    <location>
        <begin position="1"/>
        <end position="19"/>
    </location>
</feature>
<dbReference type="EC" id="1.3.1.33" evidence="3"/>
<dbReference type="Gene3D" id="3.40.50.720">
    <property type="entry name" value="NAD(P)-binding Rossmann-like Domain"/>
    <property type="match status" value="1"/>
</dbReference>
<dbReference type="InParanoid" id="A0A1Z5KQ94"/>
<reference evidence="9 10" key="1">
    <citation type="journal article" date="2015" name="Plant Cell">
        <title>Oil accumulation by the oleaginous diatom Fistulifera solaris as revealed by the genome and transcriptome.</title>
        <authorList>
            <person name="Tanaka T."/>
            <person name="Maeda Y."/>
            <person name="Veluchamy A."/>
            <person name="Tanaka M."/>
            <person name="Abida H."/>
            <person name="Marechal E."/>
            <person name="Bowler C."/>
            <person name="Muto M."/>
            <person name="Sunaga Y."/>
            <person name="Tanaka M."/>
            <person name="Yoshino T."/>
            <person name="Taniguchi T."/>
            <person name="Fukuda Y."/>
            <person name="Nemoto M."/>
            <person name="Matsumoto M."/>
            <person name="Wong P.S."/>
            <person name="Aburatani S."/>
            <person name="Fujibuchi W."/>
        </authorList>
    </citation>
    <scope>NUCLEOTIDE SEQUENCE [LARGE SCALE GENOMIC DNA]</scope>
    <source>
        <strain evidence="9 10">JPCC DA0580</strain>
    </source>
</reference>
<dbReference type="InterPro" id="IPR005979">
    <property type="entry name" value="Prochl_reduct"/>
</dbReference>
<protein>
    <recommendedName>
        <fullName evidence="3">protochlorophyllide reductase</fullName>
        <ecNumber evidence="3">1.3.1.33</ecNumber>
    </recommendedName>
</protein>
<dbReference type="Proteomes" id="UP000198406">
    <property type="component" value="Unassembled WGS sequence"/>
</dbReference>
<keyword evidence="7" id="KW-0149">Chlorophyll biosynthesis</keyword>
<evidence type="ECO:0000256" key="5">
    <source>
        <dbReference type="ARBA" id="ARBA00022857"/>
    </source>
</evidence>
<dbReference type="UniPathway" id="UPA00668"/>
<evidence type="ECO:0000313" key="10">
    <source>
        <dbReference type="Proteomes" id="UP000198406"/>
    </source>
</evidence>
<comment type="caution">
    <text evidence="9">The sequence shown here is derived from an EMBL/GenBank/DDBJ whole genome shotgun (WGS) entry which is preliminary data.</text>
</comment>
<gene>
    <name evidence="9" type="ORF">FisN_4Hh343</name>
</gene>
<dbReference type="InterPro" id="IPR036291">
    <property type="entry name" value="NAD(P)-bd_dom_sf"/>
</dbReference>
<evidence type="ECO:0000256" key="6">
    <source>
        <dbReference type="ARBA" id="ARBA00023002"/>
    </source>
</evidence>
<dbReference type="AlphaFoldDB" id="A0A1Z5KQ94"/>
<evidence type="ECO:0000313" key="9">
    <source>
        <dbReference type="EMBL" id="GAX28466.1"/>
    </source>
</evidence>